<evidence type="ECO:0000256" key="2">
    <source>
        <dbReference type="SAM" id="MobiDB-lite"/>
    </source>
</evidence>
<keyword evidence="1" id="KW-0677">Repeat</keyword>
<comment type="caution">
    <text evidence="4">The sequence shown here is derived from an EMBL/GenBank/DDBJ whole genome shotgun (WGS) entry which is preliminary data.</text>
</comment>
<evidence type="ECO:0000313" key="4">
    <source>
        <dbReference type="EMBL" id="KAF5361929.1"/>
    </source>
</evidence>
<feature type="region of interest" description="Disordered" evidence="2">
    <location>
        <begin position="58"/>
        <end position="94"/>
    </location>
</feature>
<evidence type="ECO:0000259" key="3">
    <source>
        <dbReference type="PROSITE" id="PS50837"/>
    </source>
</evidence>
<reference evidence="4 5" key="1">
    <citation type="journal article" date="2020" name="ISME J.">
        <title>Uncovering the hidden diversity of litter-decomposition mechanisms in mushroom-forming fungi.</title>
        <authorList>
            <person name="Floudas D."/>
            <person name="Bentzer J."/>
            <person name="Ahren D."/>
            <person name="Johansson T."/>
            <person name="Persson P."/>
            <person name="Tunlid A."/>
        </authorList>
    </citation>
    <scope>NUCLEOTIDE SEQUENCE [LARGE SCALE GENOMIC DNA]</scope>
    <source>
        <strain evidence="4 5">CBS 146.42</strain>
    </source>
</reference>
<dbReference type="PROSITE" id="PS50837">
    <property type="entry name" value="NACHT"/>
    <property type="match status" value="1"/>
</dbReference>
<accession>A0A8H5LLW6</accession>
<dbReference type="Pfam" id="PF24883">
    <property type="entry name" value="NPHP3_N"/>
    <property type="match status" value="1"/>
</dbReference>
<feature type="domain" description="NACHT" evidence="3">
    <location>
        <begin position="148"/>
        <end position="263"/>
    </location>
</feature>
<gene>
    <name evidence="4" type="ORF">D9756_002621</name>
</gene>
<dbReference type="Proteomes" id="UP000559027">
    <property type="component" value="Unassembled WGS sequence"/>
</dbReference>
<protein>
    <recommendedName>
        <fullName evidence="3">NACHT domain-containing protein</fullName>
    </recommendedName>
</protein>
<dbReference type="InterPro" id="IPR027417">
    <property type="entry name" value="P-loop_NTPase"/>
</dbReference>
<dbReference type="SUPFAM" id="SSF52540">
    <property type="entry name" value="P-loop containing nucleoside triphosphate hydrolases"/>
    <property type="match status" value="1"/>
</dbReference>
<feature type="compositionally biased region" description="Basic and acidic residues" evidence="2">
    <location>
        <begin position="72"/>
        <end position="88"/>
    </location>
</feature>
<keyword evidence="5" id="KW-1185">Reference proteome</keyword>
<sequence length="763" mass="85401">MRKMFSSSVKWLVDLLPTSTDFCNAYAGVDIITPQPVGPGSRPEEKPPMKKKGVYIRGREAAGGRNLPNVAEKTHQADETGEEPDHSPRTTQPYVHGGPSALEKMLKHTIPGARYNSAARDPPPRCHPGTRVTILQDLEEKVHDEDTRVIWVHGPAGSGKSAVMQSLAEALSSSDGVNLATVFLSRDAGRDDANRVFPSIAYDLAVANPTYRRQIEEELALDPDFLSLSMGEQFQRLFVRPLLSSSSDDRTRRWVILIDGLDECQGKPRQQQIIENICEFARSQPQLASLVWIISTREEGYLKTIFDSAEGTTPGVWKQKVPINSPDAVRDVEVYLRAELGKVSKDEYPLVPTWPAEEDLTGLVHLCSGFFFLASSLAGYITEANSIARLAECLSKQHKAGLPWLQTFYTQIMSSIPSDLLPVAKSIIFFHVYQHNLVGDGASASNISLSVMCNILELKQRDVYAALYHLSSILSYPPPERAGSIGIEISHPSFLELASSDSISFRITSSDITRIWNSFQRILRQFNKTKSHRDIAICWSLDKDQSRSLDERQQHTMVQVAQYGWMAIMIHYCHDRCTQSSSPCPKAPGSHLGLSSYEVDRVCKEFDLESTMSCAQHQITSLLDWIFHHAPTDFERKLGNLGQTTLAYLDIPRFLQALCTTRFCRRIVSGTVTDIDVFSTEGLLPQSWEQVQKNLWNESGPLGELFKAKQHRHSTPVIVFRNNYGYGYGYSSSHFDPSMVQFAVIGPLQGTDPSGDVYYMVRY</sequence>
<organism evidence="4 5">
    <name type="scientific">Leucocoprinus leucothites</name>
    <dbReference type="NCBI Taxonomy" id="201217"/>
    <lineage>
        <taxon>Eukaryota</taxon>
        <taxon>Fungi</taxon>
        <taxon>Dikarya</taxon>
        <taxon>Basidiomycota</taxon>
        <taxon>Agaricomycotina</taxon>
        <taxon>Agaricomycetes</taxon>
        <taxon>Agaricomycetidae</taxon>
        <taxon>Agaricales</taxon>
        <taxon>Agaricineae</taxon>
        <taxon>Agaricaceae</taxon>
        <taxon>Leucocoprinus</taxon>
    </lineage>
</organism>
<dbReference type="PANTHER" id="PTHR10039">
    <property type="entry name" value="AMELOGENIN"/>
    <property type="match status" value="1"/>
</dbReference>
<dbReference type="PANTHER" id="PTHR10039:SF5">
    <property type="entry name" value="NACHT DOMAIN-CONTAINING PROTEIN"/>
    <property type="match status" value="1"/>
</dbReference>
<dbReference type="EMBL" id="JAACJO010000002">
    <property type="protein sequence ID" value="KAF5361929.1"/>
    <property type="molecule type" value="Genomic_DNA"/>
</dbReference>
<name>A0A8H5LLW6_9AGAR</name>
<proteinExistence type="predicted"/>
<dbReference type="InterPro" id="IPR056884">
    <property type="entry name" value="NPHP3-like_N"/>
</dbReference>
<dbReference type="OrthoDB" id="3018304at2759"/>
<evidence type="ECO:0000256" key="1">
    <source>
        <dbReference type="ARBA" id="ARBA00022737"/>
    </source>
</evidence>
<dbReference type="AlphaFoldDB" id="A0A8H5LLW6"/>
<evidence type="ECO:0000313" key="5">
    <source>
        <dbReference type="Proteomes" id="UP000559027"/>
    </source>
</evidence>
<dbReference type="InterPro" id="IPR007111">
    <property type="entry name" value="NACHT_NTPase"/>
</dbReference>
<dbReference type="Gene3D" id="3.40.50.300">
    <property type="entry name" value="P-loop containing nucleotide triphosphate hydrolases"/>
    <property type="match status" value="1"/>
</dbReference>